<feature type="region of interest" description="Disordered" evidence="1">
    <location>
        <begin position="1"/>
        <end position="24"/>
    </location>
</feature>
<evidence type="ECO:0000313" key="2">
    <source>
        <dbReference type="EMBL" id="BES87565.1"/>
    </source>
</evidence>
<keyword evidence="3" id="KW-1185">Reference proteome</keyword>
<gene>
    <name evidence="2" type="ORF">NTJ_00371</name>
</gene>
<name>A0ABN7A5S1_9HEMI</name>
<evidence type="ECO:0000313" key="3">
    <source>
        <dbReference type="Proteomes" id="UP001307889"/>
    </source>
</evidence>
<evidence type="ECO:0000256" key="1">
    <source>
        <dbReference type="SAM" id="MobiDB-lite"/>
    </source>
</evidence>
<organism evidence="2 3">
    <name type="scientific">Nesidiocoris tenuis</name>
    <dbReference type="NCBI Taxonomy" id="355587"/>
    <lineage>
        <taxon>Eukaryota</taxon>
        <taxon>Metazoa</taxon>
        <taxon>Ecdysozoa</taxon>
        <taxon>Arthropoda</taxon>
        <taxon>Hexapoda</taxon>
        <taxon>Insecta</taxon>
        <taxon>Pterygota</taxon>
        <taxon>Neoptera</taxon>
        <taxon>Paraneoptera</taxon>
        <taxon>Hemiptera</taxon>
        <taxon>Heteroptera</taxon>
        <taxon>Panheteroptera</taxon>
        <taxon>Cimicomorpha</taxon>
        <taxon>Miridae</taxon>
        <taxon>Dicyphina</taxon>
        <taxon>Nesidiocoris</taxon>
    </lineage>
</organism>
<sequence length="96" mass="11168">MRRKILEKEEKERKKRERDENGKKAYNTWLIQNKHRTLEKYYPQLGEEKIKAILLQDISKLGLTLSKDVGVGELSAGQQLSVGSNSSLNQRKQQKN</sequence>
<protein>
    <submittedName>
        <fullName evidence="2">Uncharacterized protein</fullName>
    </submittedName>
</protein>
<feature type="compositionally biased region" description="Basic and acidic residues" evidence="1">
    <location>
        <begin position="1"/>
        <end position="23"/>
    </location>
</feature>
<reference evidence="2 3" key="1">
    <citation type="submission" date="2023-09" db="EMBL/GenBank/DDBJ databases">
        <title>Nesidiocoris tenuis whole genome shotgun sequence.</title>
        <authorList>
            <person name="Shibata T."/>
            <person name="Shimoda M."/>
            <person name="Kobayashi T."/>
            <person name="Uehara T."/>
        </authorList>
    </citation>
    <scope>NUCLEOTIDE SEQUENCE [LARGE SCALE GENOMIC DNA]</scope>
    <source>
        <strain evidence="2 3">Japan</strain>
    </source>
</reference>
<accession>A0ABN7A5S1</accession>
<dbReference type="EMBL" id="AP028909">
    <property type="protein sequence ID" value="BES87565.1"/>
    <property type="molecule type" value="Genomic_DNA"/>
</dbReference>
<proteinExistence type="predicted"/>
<dbReference type="Proteomes" id="UP001307889">
    <property type="component" value="Chromosome 1"/>
</dbReference>